<evidence type="ECO:0000313" key="2">
    <source>
        <dbReference type="Proteomes" id="UP001152320"/>
    </source>
</evidence>
<protein>
    <submittedName>
        <fullName evidence="1">Uncharacterized protein</fullName>
    </submittedName>
</protein>
<dbReference type="EMBL" id="JAIZAY010000015">
    <property type="protein sequence ID" value="KAJ8028372.1"/>
    <property type="molecule type" value="Genomic_DNA"/>
</dbReference>
<sequence length="176" mass="19394">MLLIPTWKCHCKLYYNCDTTNTGFPDEDLGSSLFGVVKDLAPGDYPMQIAGKRWRRNKYNQRAYCERECYRRMNAFLCLDDGDDTAYSRAAVCTKLQQANVAATAATTDEPCCEVFLQWGPQWCEDKWYKSVLAVTCAGLTTGFPADTVIVTPTACTVGMSSGPSSWCSGTAPTCA</sequence>
<organism evidence="1 2">
    <name type="scientific">Holothuria leucospilota</name>
    <name type="common">Black long sea cucumber</name>
    <name type="synonym">Mertensiothuria leucospilota</name>
    <dbReference type="NCBI Taxonomy" id="206669"/>
    <lineage>
        <taxon>Eukaryota</taxon>
        <taxon>Metazoa</taxon>
        <taxon>Echinodermata</taxon>
        <taxon>Eleutherozoa</taxon>
        <taxon>Echinozoa</taxon>
        <taxon>Holothuroidea</taxon>
        <taxon>Aspidochirotacea</taxon>
        <taxon>Aspidochirotida</taxon>
        <taxon>Holothuriidae</taxon>
        <taxon>Holothuria</taxon>
    </lineage>
</organism>
<gene>
    <name evidence="1" type="ORF">HOLleu_30580</name>
</gene>
<accession>A0A9Q1BKK8</accession>
<name>A0A9Q1BKK8_HOLLE</name>
<proteinExistence type="predicted"/>
<evidence type="ECO:0000313" key="1">
    <source>
        <dbReference type="EMBL" id="KAJ8028372.1"/>
    </source>
</evidence>
<reference evidence="1" key="1">
    <citation type="submission" date="2021-10" db="EMBL/GenBank/DDBJ databases">
        <title>Tropical sea cucumber genome reveals ecological adaptation and Cuvierian tubules defense mechanism.</title>
        <authorList>
            <person name="Chen T."/>
        </authorList>
    </citation>
    <scope>NUCLEOTIDE SEQUENCE</scope>
    <source>
        <strain evidence="1">Nanhai2018</strain>
        <tissue evidence="1">Muscle</tissue>
    </source>
</reference>
<dbReference type="AlphaFoldDB" id="A0A9Q1BKK8"/>
<keyword evidence="2" id="KW-1185">Reference proteome</keyword>
<dbReference type="OrthoDB" id="10453935at2759"/>
<dbReference type="Proteomes" id="UP001152320">
    <property type="component" value="Chromosome 15"/>
</dbReference>
<comment type="caution">
    <text evidence="1">The sequence shown here is derived from an EMBL/GenBank/DDBJ whole genome shotgun (WGS) entry which is preliminary data.</text>
</comment>